<feature type="chain" id="PRO_5039685210" evidence="1">
    <location>
        <begin position="22"/>
        <end position="345"/>
    </location>
</feature>
<feature type="signal peptide" evidence="1">
    <location>
        <begin position="1"/>
        <end position="21"/>
    </location>
</feature>
<dbReference type="Gene3D" id="2.130.10.10">
    <property type="entry name" value="YVTN repeat-like/Quinoprotein amine dehydrogenase"/>
    <property type="match status" value="2"/>
</dbReference>
<dbReference type="Proteomes" id="UP000192674">
    <property type="component" value="Unassembled WGS sequence"/>
</dbReference>
<evidence type="ECO:0000313" key="2">
    <source>
        <dbReference type="EMBL" id="SMD23860.1"/>
    </source>
</evidence>
<sequence length="345" mass="35078">MRKAGGVAALTVAISVATSLAAAPIAAAGQELPLSGFGDVAVDNARQRVFVSGGSSSNGVVVTDFSGRVRAVIENQPGADGLELSADGTRLYVALSAGDAISAIDTSTLAQTARFPTGAGTCPTHLARTGNVIWFGYGCVDGNWSGKIGRLDPAAAEPVRGDQQGAARFQRAPLLASSGGATGPVVAGQLSLSQSMVQVYSVTGDALSAGASGDVVGASLTDVDVSNDGVTLFTAAGSRDRVEGFATSDLARAGAYATRPRPTAVSLSPDNGHLATGALTTDNNDVLVYRVGGVTPVNTVALDSGETVQPRGLAWSADQRYLFVVTRHNNDPQPHLEIERDPTDD</sequence>
<dbReference type="InterPro" id="IPR015943">
    <property type="entry name" value="WD40/YVTN_repeat-like_dom_sf"/>
</dbReference>
<organism evidence="2 3">
    <name type="scientific">Kibdelosporangium aridum</name>
    <dbReference type="NCBI Taxonomy" id="2030"/>
    <lineage>
        <taxon>Bacteria</taxon>
        <taxon>Bacillati</taxon>
        <taxon>Actinomycetota</taxon>
        <taxon>Actinomycetes</taxon>
        <taxon>Pseudonocardiales</taxon>
        <taxon>Pseudonocardiaceae</taxon>
        <taxon>Kibdelosporangium</taxon>
    </lineage>
</organism>
<keyword evidence="1" id="KW-0732">Signal</keyword>
<reference evidence="2 3" key="1">
    <citation type="submission" date="2017-04" db="EMBL/GenBank/DDBJ databases">
        <authorList>
            <person name="Afonso C.L."/>
            <person name="Miller P.J."/>
            <person name="Scott M.A."/>
            <person name="Spackman E."/>
            <person name="Goraichik I."/>
            <person name="Dimitrov K.M."/>
            <person name="Suarez D.L."/>
            <person name="Swayne D.E."/>
        </authorList>
    </citation>
    <scope>NUCLEOTIDE SEQUENCE [LARGE SCALE GENOMIC DNA]</scope>
    <source>
        <strain evidence="2 3">DSM 43828</strain>
    </source>
</reference>
<gene>
    <name evidence="2" type="ORF">SAMN05661093_08266</name>
</gene>
<keyword evidence="3" id="KW-1185">Reference proteome</keyword>
<accession>A0A1W2FPN5</accession>
<evidence type="ECO:0000313" key="3">
    <source>
        <dbReference type="Proteomes" id="UP000192674"/>
    </source>
</evidence>
<dbReference type="SUPFAM" id="SSF50974">
    <property type="entry name" value="Nitrous oxide reductase, N-terminal domain"/>
    <property type="match status" value="1"/>
</dbReference>
<dbReference type="InterPro" id="IPR011045">
    <property type="entry name" value="N2O_reductase_N"/>
</dbReference>
<dbReference type="EMBL" id="FWXV01000009">
    <property type="protein sequence ID" value="SMD23860.1"/>
    <property type="molecule type" value="Genomic_DNA"/>
</dbReference>
<dbReference type="RefSeq" id="WP_084432738.1">
    <property type="nucleotide sequence ID" value="NZ_FWXV01000009.1"/>
</dbReference>
<evidence type="ECO:0000256" key="1">
    <source>
        <dbReference type="SAM" id="SignalP"/>
    </source>
</evidence>
<proteinExistence type="predicted"/>
<dbReference type="AlphaFoldDB" id="A0A1W2FPN5"/>
<dbReference type="InterPro" id="IPR051200">
    <property type="entry name" value="Host-pathogen_enzymatic-act"/>
</dbReference>
<dbReference type="PANTHER" id="PTHR47197">
    <property type="entry name" value="PROTEIN NIRF"/>
    <property type="match status" value="1"/>
</dbReference>
<name>A0A1W2FPN5_KIBAR</name>
<dbReference type="OrthoDB" id="3664785at2"/>
<dbReference type="PANTHER" id="PTHR47197:SF3">
    <property type="entry name" value="DIHYDRO-HEME D1 DEHYDROGENASE"/>
    <property type="match status" value="1"/>
</dbReference>
<protein>
    <submittedName>
        <fullName evidence="2">40-residue YVTN family beta-propeller repeat-containing protein</fullName>
    </submittedName>
</protein>